<keyword evidence="2" id="KW-1185">Reference proteome</keyword>
<dbReference type="AlphaFoldDB" id="A0A163KKR7"/>
<dbReference type="Gene3D" id="3.10.20.30">
    <property type="match status" value="1"/>
</dbReference>
<dbReference type="RefSeq" id="WP_036641207.1">
    <property type="nucleotide sequence ID" value="NZ_CBCSBX010000005.1"/>
</dbReference>
<dbReference type="KEGG" id="pglu:A3958_15340"/>
<dbReference type="CDD" id="cd00565">
    <property type="entry name" value="Ubl_ThiS"/>
    <property type="match status" value="1"/>
</dbReference>
<dbReference type="STRING" id="59843.A3958_15340"/>
<dbReference type="GeneID" id="97557280"/>
<name>A0A163KKR7_9BACL</name>
<comment type="caution">
    <text evidence="1">The sequence shown here is derived from an EMBL/GenBank/DDBJ whole genome shotgun (WGS) entry which is preliminary data.</text>
</comment>
<reference evidence="1" key="1">
    <citation type="journal article" date="2016" name="Genome Announc.">
        <title>Draft genomes of two strains of Paenibacillus glucanolyticus with capability to degrade lignocellulose.</title>
        <authorList>
            <person name="Mathews S.L."/>
            <person name="Pawlak J."/>
            <person name="Grunden A.M."/>
        </authorList>
    </citation>
    <scope>NUCLEOTIDE SEQUENCE [LARGE SCALE GENOMIC DNA]</scope>
    <source>
        <strain evidence="1">SLM1</strain>
    </source>
</reference>
<dbReference type="InterPro" id="IPR003749">
    <property type="entry name" value="ThiS/MoaD-like"/>
</dbReference>
<dbReference type="Pfam" id="PF02597">
    <property type="entry name" value="ThiS"/>
    <property type="match status" value="1"/>
</dbReference>
<dbReference type="SUPFAM" id="SSF54285">
    <property type="entry name" value="MoaD/ThiS"/>
    <property type="match status" value="1"/>
</dbReference>
<dbReference type="InterPro" id="IPR010035">
    <property type="entry name" value="Thi_S"/>
</dbReference>
<gene>
    <name evidence="1" type="ORF">AWU65_15960</name>
</gene>
<evidence type="ECO:0000313" key="1">
    <source>
        <dbReference type="EMBL" id="KZS47315.1"/>
    </source>
</evidence>
<evidence type="ECO:0000313" key="2">
    <source>
        <dbReference type="Proteomes" id="UP000076796"/>
    </source>
</evidence>
<dbReference type="InterPro" id="IPR016155">
    <property type="entry name" value="Mopterin_synth/thiamin_S_b"/>
</dbReference>
<dbReference type="EMBL" id="LWMH01000001">
    <property type="protein sequence ID" value="KZS47315.1"/>
    <property type="molecule type" value="Genomic_DNA"/>
</dbReference>
<proteinExistence type="predicted"/>
<sequence>MLLRINGEEHELRDVRTILDVIEFFGLLGKPVVAEADGKVLTAEQWPDTPVTANMSIELVHFVGGG</sequence>
<dbReference type="NCBIfam" id="TIGR01683">
    <property type="entry name" value="thiS"/>
    <property type="match status" value="1"/>
</dbReference>
<protein>
    <submittedName>
        <fullName evidence="1">Thiamine biosynthesis protein ThiS</fullName>
    </submittedName>
</protein>
<organism evidence="1 2">
    <name type="scientific">Paenibacillus glucanolyticus</name>
    <dbReference type="NCBI Taxonomy" id="59843"/>
    <lineage>
        <taxon>Bacteria</taxon>
        <taxon>Bacillati</taxon>
        <taxon>Bacillota</taxon>
        <taxon>Bacilli</taxon>
        <taxon>Bacillales</taxon>
        <taxon>Paenibacillaceae</taxon>
        <taxon>Paenibacillus</taxon>
    </lineage>
</organism>
<dbReference type="OrthoDB" id="9798559at2"/>
<dbReference type="InterPro" id="IPR012675">
    <property type="entry name" value="Beta-grasp_dom_sf"/>
</dbReference>
<accession>A0A163KKR7</accession>
<dbReference type="Proteomes" id="UP000076796">
    <property type="component" value="Unassembled WGS sequence"/>
</dbReference>